<dbReference type="SUPFAM" id="SSF102215">
    <property type="entry name" value="Creatininase"/>
    <property type="match status" value="1"/>
</dbReference>
<dbReference type="RefSeq" id="WP_155324976.1">
    <property type="nucleotide sequence ID" value="NZ_AP021876.1"/>
</dbReference>
<dbReference type="GO" id="GO:0009231">
    <property type="term" value="P:riboflavin biosynthetic process"/>
    <property type="evidence" value="ECO:0007669"/>
    <property type="project" value="TreeGrafter"/>
</dbReference>
<dbReference type="KEGG" id="dov:DSCO28_59040"/>
<evidence type="ECO:0000313" key="6">
    <source>
        <dbReference type="EMBL" id="BBO85338.1"/>
    </source>
</evidence>
<dbReference type="InterPro" id="IPR003785">
    <property type="entry name" value="Creatininase/forma_Hydrolase"/>
</dbReference>
<accession>A0A5K7ZYL2</accession>
<dbReference type="PANTHER" id="PTHR35005:SF1">
    <property type="entry name" value="2-AMINO-5-FORMYLAMINO-6-RIBOSYLAMINOPYRIMIDIN-4(3H)-ONE 5'-MONOPHOSPHATE DEFORMYLASE"/>
    <property type="match status" value="1"/>
</dbReference>
<dbReference type="Pfam" id="PF02633">
    <property type="entry name" value="Creatininase"/>
    <property type="match status" value="1"/>
</dbReference>
<evidence type="ECO:0000256" key="3">
    <source>
        <dbReference type="ARBA" id="ARBA00022801"/>
    </source>
</evidence>
<dbReference type="InterPro" id="IPR024087">
    <property type="entry name" value="Creatininase-like_sf"/>
</dbReference>
<dbReference type="GO" id="GO:0016811">
    <property type="term" value="F:hydrolase activity, acting on carbon-nitrogen (but not peptide) bonds, in linear amides"/>
    <property type="evidence" value="ECO:0007669"/>
    <property type="project" value="TreeGrafter"/>
</dbReference>
<reference evidence="6 7" key="1">
    <citation type="submission" date="2019-11" db="EMBL/GenBank/DDBJ databases">
        <title>Comparative genomics of hydrocarbon-degrading Desulfosarcina strains.</title>
        <authorList>
            <person name="Watanabe M."/>
            <person name="Kojima H."/>
            <person name="Fukui M."/>
        </authorList>
    </citation>
    <scope>NUCLEOTIDE SEQUENCE [LARGE SCALE GENOMIC DNA]</scope>
    <source>
        <strain evidence="6 7">28bB2T</strain>
    </source>
</reference>
<dbReference type="EMBL" id="AP021876">
    <property type="protein sequence ID" value="BBO85338.1"/>
    <property type="molecule type" value="Genomic_DNA"/>
</dbReference>
<evidence type="ECO:0008006" key="8">
    <source>
        <dbReference type="Google" id="ProtNLM"/>
    </source>
</evidence>
<dbReference type="Proteomes" id="UP000425960">
    <property type="component" value="Chromosome"/>
</dbReference>
<dbReference type="AlphaFoldDB" id="A0A5K7ZYL2"/>
<keyword evidence="4" id="KW-0862">Zinc</keyword>
<evidence type="ECO:0000313" key="7">
    <source>
        <dbReference type="Proteomes" id="UP000425960"/>
    </source>
</evidence>
<keyword evidence="3" id="KW-0378">Hydrolase</keyword>
<comment type="cofactor">
    <cofactor evidence="1">
        <name>Zn(2+)</name>
        <dbReference type="ChEBI" id="CHEBI:29105"/>
    </cofactor>
</comment>
<sequence length="151" mass="16418">MIFNLEAIPWTELDRLDRLQALVMIPLSPIEAHGPHLPLGTDIIAAADIAAQAAARLNAEDPQRPVVLSPALPLGCAAITADFSGTLSLRGSTLRAVVCDICRAWVGHGFKNLLICNHHLDPVHMKAILSAIRLNECNLFAYAVIDHDIRY</sequence>
<evidence type="ECO:0000256" key="1">
    <source>
        <dbReference type="ARBA" id="ARBA00001947"/>
    </source>
</evidence>
<gene>
    <name evidence="6" type="ORF">DSCO28_59040</name>
</gene>
<evidence type="ECO:0000256" key="5">
    <source>
        <dbReference type="ARBA" id="ARBA00024029"/>
    </source>
</evidence>
<evidence type="ECO:0000256" key="4">
    <source>
        <dbReference type="ARBA" id="ARBA00022833"/>
    </source>
</evidence>
<dbReference type="Gene3D" id="3.40.50.10310">
    <property type="entry name" value="Creatininase"/>
    <property type="match status" value="1"/>
</dbReference>
<name>A0A5K7ZYL2_9BACT</name>
<evidence type="ECO:0000256" key="2">
    <source>
        <dbReference type="ARBA" id="ARBA00022723"/>
    </source>
</evidence>
<dbReference type="GO" id="GO:0046872">
    <property type="term" value="F:metal ion binding"/>
    <property type="evidence" value="ECO:0007669"/>
    <property type="project" value="UniProtKB-KW"/>
</dbReference>
<proteinExistence type="inferred from homology"/>
<protein>
    <recommendedName>
        <fullName evidence="8">Creatininase</fullName>
    </recommendedName>
</protein>
<comment type="similarity">
    <text evidence="5">Belongs to the creatininase superfamily.</text>
</comment>
<organism evidence="6 7">
    <name type="scientific">Desulfosarcina ovata subsp. sediminis</name>
    <dbReference type="NCBI Taxonomy" id="885957"/>
    <lineage>
        <taxon>Bacteria</taxon>
        <taxon>Pseudomonadati</taxon>
        <taxon>Thermodesulfobacteriota</taxon>
        <taxon>Desulfobacteria</taxon>
        <taxon>Desulfobacterales</taxon>
        <taxon>Desulfosarcinaceae</taxon>
        <taxon>Desulfosarcina</taxon>
    </lineage>
</organism>
<dbReference type="PANTHER" id="PTHR35005">
    <property type="entry name" value="3-DEHYDRO-SCYLLO-INOSOSE HYDROLASE"/>
    <property type="match status" value="1"/>
</dbReference>
<keyword evidence="2" id="KW-0479">Metal-binding</keyword>